<dbReference type="PANTHER" id="PTHR46164">
    <property type="entry name" value="ATF6, ISOFORM C"/>
    <property type="match status" value="1"/>
</dbReference>
<dbReference type="InterPro" id="IPR046347">
    <property type="entry name" value="bZIP_sf"/>
</dbReference>
<gene>
    <name evidence="10" type="ORF">B7P43_G17614</name>
</gene>
<proteinExistence type="inferred from homology"/>
<keyword evidence="11" id="KW-1185">Reference proteome</keyword>
<evidence type="ECO:0000256" key="4">
    <source>
        <dbReference type="ARBA" id="ARBA00023125"/>
    </source>
</evidence>
<dbReference type="STRING" id="105785.A0A2J7QUK6"/>
<dbReference type="InParanoid" id="A0A2J7QUK6"/>
<dbReference type="AlphaFoldDB" id="A0A2J7QUK6"/>
<feature type="compositionally biased region" description="Polar residues" evidence="8">
    <location>
        <begin position="732"/>
        <end position="743"/>
    </location>
</feature>
<keyword evidence="6" id="KW-0539">Nucleus</keyword>
<dbReference type="GO" id="GO:0030968">
    <property type="term" value="P:endoplasmic reticulum unfolded protein response"/>
    <property type="evidence" value="ECO:0007669"/>
    <property type="project" value="TreeGrafter"/>
</dbReference>
<dbReference type="OrthoDB" id="644067at2759"/>
<evidence type="ECO:0000256" key="7">
    <source>
        <dbReference type="SAM" id="Coils"/>
    </source>
</evidence>
<feature type="domain" description="BZIP" evidence="9">
    <location>
        <begin position="397"/>
        <end position="450"/>
    </location>
</feature>
<feature type="coiled-coil region" evidence="7">
    <location>
        <begin position="415"/>
        <end position="456"/>
    </location>
</feature>
<dbReference type="SUPFAM" id="SSF57959">
    <property type="entry name" value="Leucine zipper domain"/>
    <property type="match status" value="1"/>
</dbReference>
<dbReference type="GO" id="GO:0000981">
    <property type="term" value="F:DNA-binding transcription factor activity, RNA polymerase II-specific"/>
    <property type="evidence" value="ECO:0007669"/>
    <property type="project" value="TreeGrafter"/>
</dbReference>
<dbReference type="SMART" id="SM00338">
    <property type="entry name" value="BRLZ"/>
    <property type="match status" value="1"/>
</dbReference>
<evidence type="ECO:0000256" key="8">
    <source>
        <dbReference type="SAM" id="MobiDB-lite"/>
    </source>
</evidence>
<dbReference type="PROSITE" id="PS50217">
    <property type="entry name" value="BZIP"/>
    <property type="match status" value="1"/>
</dbReference>
<feature type="region of interest" description="Disordered" evidence="8">
    <location>
        <begin position="723"/>
        <end position="770"/>
    </location>
</feature>
<reference evidence="10 11" key="1">
    <citation type="submission" date="2017-12" db="EMBL/GenBank/DDBJ databases">
        <title>Hemimetabolous genomes reveal molecular basis of termite eusociality.</title>
        <authorList>
            <person name="Harrison M.C."/>
            <person name="Jongepier E."/>
            <person name="Robertson H.M."/>
            <person name="Arning N."/>
            <person name="Bitard-Feildel T."/>
            <person name="Chao H."/>
            <person name="Childers C.P."/>
            <person name="Dinh H."/>
            <person name="Doddapaneni H."/>
            <person name="Dugan S."/>
            <person name="Gowin J."/>
            <person name="Greiner C."/>
            <person name="Han Y."/>
            <person name="Hu H."/>
            <person name="Hughes D.S.T."/>
            <person name="Huylmans A.-K."/>
            <person name="Kemena C."/>
            <person name="Kremer L.P.M."/>
            <person name="Lee S.L."/>
            <person name="Lopez-Ezquerra A."/>
            <person name="Mallet L."/>
            <person name="Monroy-Kuhn J.M."/>
            <person name="Moser A."/>
            <person name="Murali S.C."/>
            <person name="Muzny D.M."/>
            <person name="Otani S."/>
            <person name="Piulachs M.-D."/>
            <person name="Poelchau M."/>
            <person name="Qu J."/>
            <person name="Schaub F."/>
            <person name="Wada-Katsumata A."/>
            <person name="Worley K.C."/>
            <person name="Xie Q."/>
            <person name="Ylla G."/>
            <person name="Poulsen M."/>
            <person name="Gibbs R.A."/>
            <person name="Schal C."/>
            <person name="Richards S."/>
            <person name="Belles X."/>
            <person name="Korb J."/>
            <person name="Bornberg-Bauer E."/>
        </authorList>
    </citation>
    <scope>NUCLEOTIDE SEQUENCE [LARGE SCALE GENOMIC DNA]</scope>
    <source>
        <tissue evidence="10">Whole body</tissue>
    </source>
</reference>
<feature type="region of interest" description="Disordered" evidence="8">
    <location>
        <begin position="143"/>
        <end position="170"/>
    </location>
</feature>
<protein>
    <recommendedName>
        <fullName evidence="9">BZIP domain-containing protein</fullName>
    </recommendedName>
</protein>
<dbReference type="Proteomes" id="UP000235965">
    <property type="component" value="Unassembled WGS sequence"/>
</dbReference>
<dbReference type="InterPro" id="IPR004827">
    <property type="entry name" value="bZIP"/>
</dbReference>
<evidence type="ECO:0000256" key="2">
    <source>
        <dbReference type="ARBA" id="ARBA00009050"/>
    </source>
</evidence>
<evidence type="ECO:0000256" key="1">
    <source>
        <dbReference type="ARBA" id="ARBA00004167"/>
    </source>
</evidence>
<dbReference type="EMBL" id="NEVH01010537">
    <property type="protein sequence ID" value="PNF32266.1"/>
    <property type="molecule type" value="Genomic_DNA"/>
</dbReference>
<feature type="region of interest" description="Disordered" evidence="8">
    <location>
        <begin position="184"/>
        <end position="212"/>
    </location>
</feature>
<dbReference type="CDD" id="cd14700">
    <property type="entry name" value="bZIP_ATF6"/>
    <property type="match status" value="1"/>
</dbReference>
<evidence type="ECO:0000256" key="5">
    <source>
        <dbReference type="ARBA" id="ARBA00023163"/>
    </source>
</evidence>
<feature type="region of interest" description="Disordered" evidence="8">
    <location>
        <begin position="294"/>
        <end position="339"/>
    </location>
</feature>
<dbReference type="PRINTS" id="PR00041">
    <property type="entry name" value="LEUZIPPRCREB"/>
</dbReference>
<dbReference type="Gene3D" id="1.20.5.170">
    <property type="match status" value="1"/>
</dbReference>
<organism evidence="10 11">
    <name type="scientific">Cryptotermes secundus</name>
    <dbReference type="NCBI Taxonomy" id="105785"/>
    <lineage>
        <taxon>Eukaryota</taxon>
        <taxon>Metazoa</taxon>
        <taxon>Ecdysozoa</taxon>
        <taxon>Arthropoda</taxon>
        <taxon>Hexapoda</taxon>
        <taxon>Insecta</taxon>
        <taxon>Pterygota</taxon>
        <taxon>Neoptera</taxon>
        <taxon>Polyneoptera</taxon>
        <taxon>Dictyoptera</taxon>
        <taxon>Blattodea</taxon>
        <taxon>Blattoidea</taxon>
        <taxon>Termitoidae</taxon>
        <taxon>Kalotermitidae</taxon>
        <taxon>Cryptotermitinae</taxon>
        <taxon>Cryptotermes</taxon>
    </lineage>
</organism>
<dbReference type="InterPro" id="IPR051882">
    <property type="entry name" value="ATF_bZIP_TF"/>
</dbReference>
<feature type="compositionally biased region" description="Polar residues" evidence="8">
    <location>
        <begin position="330"/>
        <end position="339"/>
    </location>
</feature>
<keyword evidence="3" id="KW-0805">Transcription regulation</keyword>
<evidence type="ECO:0000256" key="3">
    <source>
        <dbReference type="ARBA" id="ARBA00023015"/>
    </source>
</evidence>
<evidence type="ECO:0000313" key="10">
    <source>
        <dbReference type="EMBL" id="PNF32266.1"/>
    </source>
</evidence>
<name>A0A2J7QUK6_9NEOP</name>
<evidence type="ECO:0000313" key="11">
    <source>
        <dbReference type="Proteomes" id="UP000235965"/>
    </source>
</evidence>
<comment type="similarity">
    <text evidence="2">Belongs to the bZIP family. ATF subfamily.</text>
</comment>
<dbReference type="GO" id="GO:0016020">
    <property type="term" value="C:membrane"/>
    <property type="evidence" value="ECO:0007669"/>
    <property type="project" value="UniProtKB-SubCell"/>
</dbReference>
<dbReference type="GO" id="GO:0000978">
    <property type="term" value="F:RNA polymerase II cis-regulatory region sequence-specific DNA binding"/>
    <property type="evidence" value="ECO:0007669"/>
    <property type="project" value="TreeGrafter"/>
</dbReference>
<dbReference type="Pfam" id="PF00170">
    <property type="entry name" value="bZIP_1"/>
    <property type="match status" value="1"/>
</dbReference>
<feature type="compositionally biased region" description="Polar residues" evidence="8">
    <location>
        <begin position="294"/>
        <end position="306"/>
    </location>
</feature>
<dbReference type="PANTHER" id="PTHR46164:SF3">
    <property type="entry name" value="ATF6, ISOFORM C"/>
    <property type="match status" value="1"/>
</dbReference>
<sequence>MPVSTQQGDDAQPSKHTSPRSISHCVLNIMDIMESEEYTQSSPANNYWSDLDMDCPLPRDDDFLQQLSNDLEIPMLLDDSSEHILNDSTDDLMQDNSLHEDLLDPYSGLDELADVDPMQWGPEAFPNLAPLPDERDCQIKEEIKIEPVSPVTILPPSPSPSSSSSSDAWIGGESVSEVKFVLETPPISPPHLSDGSPPSSPCPNGSTTNRNHDSVVMMSPIKIVPVSKNGIKVGGGTKIMITQQAANSTKSINIQPKPEPGINSALPVVTVPKINKDTRTIVLTADDFAALTRQVKSQSNGTSKSPPTVRIQALPSKQSQSKPQMLVKGQPQSNPTTASVTIPVQQPVANNKVPIMKKPVTAAVTNISATPVVTTAPPPVKRVPQPIPGRQDLEMKAIKRQQRMIKNRESACLSRKKKKEYVTSLENQISELQQENVQLKLENIALKERLTLYEENSTWKRPGVLSSNIRKTTAMLAVLFVVSVNLGSFGGLFHRGPDPFVELQGSPASQKLPSARHGRSLLWTDMDRKNLPAIEDPFSDIDSISNSSNIHPTCPMFINQTESIRLDSELRRWIGVDLESEKLTKQPEPELKSLGELLLPLPTTELPSRKFKPKRKIRISRKQPAVSNEVEVYGLRPQQYNYAAFFEAIHRRDDTFYVVSFSGDHLLVPALAHNKTVRPKMSLVLPALPINESMTAPPNHITMMQIDCDVTNTQLLHVKKGDIPAHLRQNDTGHYSNTTASNKPDSKDQTDDHFTNESHRPSMSSSQTYRPYFVKPNHKKFINNGEFPNESKLGVEFDNPNSYNITSQRRGDLSNVLYAKEYTKRGP</sequence>
<feature type="compositionally biased region" description="Basic and acidic residues" evidence="8">
    <location>
        <begin position="744"/>
        <end position="760"/>
    </location>
</feature>
<comment type="caution">
    <text evidence="10">The sequence shown here is derived from an EMBL/GenBank/DDBJ whole genome shotgun (WGS) entry which is preliminary data.</text>
</comment>
<keyword evidence="4" id="KW-0238">DNA-binding</keyword>
<keyword evidence="5" id="KW-0804">Transcription</keyword>
<accession>A0A2J7QUK6</accession>
<evidence type="ECO:0000256" key="6">
    <source>
        <dbReference type="ARBA" id="ARBA00023242"/>
    </source>
</evidence>
<feature type="region of interest" description="Disordered" evidence="8">
    <location>
        <begin position="1"/>
        <end position="20"/>
    </location>
</feature>
<dbReference type="GO" id="GO:0005634">
    <property type="term" value="C:nucleus"/>
    <property type="evidence" value="ECO:0007669"/>
    <property type="project" value="TreeGrafter"/>
</dbReference>
<comment type="subcellular location">
    <subcellularLocation>
        <location evidence="1">Membrane</location>
        <topology evidence="1">Single-pass membrane protein</topology>
    </subcellularLocation>
</comment>
<evidence type="ECO:0000259" key="9">
    <source>
        <dbReference type="PROSITE" id="PS50217"/>
    </source>
</evidence>
<keyword evidence="7" id="KW-0175">Coiled coil</keyword>